<dbReference type="Gene3D" id="2.60.40.3140">
    <property type="match status" value="1"/>
</dbReference>
<dbReference type="Gene3D" id="2.60.120.1130">
    <property type="match status" value="1"/>
</dbReference>
<evidence type="ECO:0000313" key="2">
    <source>
        <dbReference type="EMBL" id="RSK51252.1"/>
    </source>
</evidence>
<dbReference type="OrthoDB" id="1153981at2"/>
<comment type="caution">
    <text evidence="2">The sequence shown here is derived from an EMBL/GenBank/DDBJ whole genome shotgun (WGS) entry which is preliminary data.</text>
</comment>
<dbReference type="EMBL" id="RWIT01000001">
    <property type="protein sequence ID" value="RSK51252.1"/>
    <property type="molecule type" value="Genomic_DNA"/>
</dbReference>
<protein>
    <submittedName>
        <fullName evidence="2">DUF3857 domain-containing protein</fullName>
    </submittedName>
</protein>
<organism evidence="2 3">
    <name type="scientific">Hymenobacter rigui</name>
    <dbReference type="NCBI Taxonomy" id="334424"/>
    <lineage>
        <taxon>Bacteria</taxon>
        <taxon>Pseudomonadati</taxon>
        <taxon>Bacteroidota</taxon>
        <taxon>Cytophagia</taxon>
        <taxon>Cytophagales</taxon>
        <taxon>Hymenobacteraceae</taxon>
        <taxon>Hymenobacter</taxon>
    </lineage>
</organism>
<proteinExistence type="predicted"/>
<accession>A0A428KX37</accession>
<dbReference type="Pfam" id="PF12969">
    <property type="entry name" value="DUF3857"/>
    <property type="match status" value="1"/>
</dbReference>
<dbReference type="Proteomes" id="UP000273500">
    <property type="component" value="Unassembled WGS sequence"/>
</dbReference>
<keyword evidence="3" id="KW-1185">Reference proteome</keyword>
<dbReference type="AlphaFoldDB" id="A0A428KX37"/>
<sequence>MPHPLPFLSISFFSLLVTTTATLYGRALLAAALLWLPAAVQAQSAPSTLTYANYTWDAKRKPMTVTAAEAKQPAIVLRDFRVEEFARDAKNEMHLYSVDHRIVRVNTSDGIEQFNKIYLPVQDGGRILSLKARTISPWGEIVDVQESNMKELKDEDGSRGYKVFAVEGVEKGSEIEYLFTRERGINYFGRMYLQSQVPARDVQVELITPEALTFEVRRYPGTLVRDTVLQEKRISRVVLHDVPGLREEGFSNLQAQRQRLEYKLAYNASQGRVRLFTWAAASQFLYNRVYNWDKDELKAVDKLLKQMNLPATQPLPALENYLKTNFRLNESAGDVNLTRVIASKSASETGFARLFAALMSKLNIAHELVLTNDRTEAPFDDTFDTWNYLDHPVFYFPGTKQWLAPGRPDYRLPLIPADWTDNKGLFVRRVQLGTTETAVGKIGDIPTMGAEQSPNDLDIAVQFAPNLDKSTVTIRETLGGYSAQQIQPFYALIPEDKRPEVLQGIIKSNVPDANFLKLEVKNGETGLNPLEKPFIVDATVESVALLDRAGPKYLFKVGTLLGPQSELYQAEQRQFDVENEFNRSYSRTITFEVPAGYQVRNLQDLNMNVTAGPTANGPEYLFNSSYQQQGQKVTVTIREYYRQIRWPKSDFEAFRSVVNAAANFNKVVLVMEKKG</sequence>
<gene>
    <name evidence="2" type="ORF">EI291_02775</name>
</gene>
<evidence type="ECO:0000259" key="1">
    <source>
        <dbReference type="Pfam" id="PF12969"/>
    </source>
</evidence>
<name>A0A428KX37_9BACT</name>
<reference evidence="2 3" key="1">
    <citation type="submission" date="2018-12" db="EMBL/GenBank/DDBJ databases">
        <authorList>
            <person name="Feng G."/>
            <person name="Zhu H."/>
        </authorList>
    </citation>
    <scope>NUCLEOTIDE SEQUENCE [LARGE SCALE GENOMIC DNA]</scope>
    <source>
        <strain evidence="2 3">KCTC 12533</strain>
    </source>
</reference>
<evidence type="ECO:0000313" key="3">
    <source>
        <dbReference type="Proteomes" id="UP000273500"/>
    </source>
</evidence>
<feature type="domain" description="DUF3857" evidence="1">
    <location>
        <begin position="99"/>
        <end position="228"/>
    </location>
</feature>
<dbReference type="InterPro" id="IPR024618">
    <property type="entry name" value="DUF3857"/>
</dbReference>